<evidence type="ECO:0000313" key="3">
    <source>
        <dbReference type="EMBL" id="PYI56192.1"/>
    </source>
</evidence>
<proteinExistence type="predicted"/>
<dbReference type="InterPro" id="IPR050523">
    <property type="entry name" value="AKR_Detox_Biosynth"/>
</dbReference>
<keyword evidence="4" id="KW-1185">Reference proteome</keyword>
<name>A0A2V5KBA0_9BACL</name>
<dbReference type="AlphaFoldDB" id="A0A2V5KBA0"/>
<organism evidence="3 4">
    <name type="scientific">Paenibacillus flagellatus</name>
    <dbReference type="NCBI Taxonomy" id="2211139"/>
    <lineage>
        <taxon>Bacteria</taxon>
        <taxon>Bacillati</taxon>
        <taxon>Bacillota</taxon>
        <taxon>Bacilli</taxon>
        <taxon>Bacillales</taxon>
        <taxon>Paenibacillaceae</taxon>
        <taxon>Paenibacillus</taxon>
    </lineage>
</organism>
<accession>A0A2V5KBA0</accession>
<dbReference type="InterPro" id="IPR036812">
    <property type="entry name" value="NAD(P)_OxRdtase_dom_sf"/>
</dbReference>
<feature type="domain" description="NADP-dependent oxidoreductase" evidence="2">
    <location>
        <begin position="45"/>
        <end position="290"/>
    </location>
</feature>
<dbReference type="SUPFAM" id="SSF51430">
    <property type="entry name" value="NAD(P)-linked oxidoreductase"/>
    <property type="match status" value="1"/>
</dbReference>
<gene>
    <name evidence="3" type="ORF">DLM86_04170</name>
</gene>
<keyword evidence="1" id="KW-0560">Oxidoreductase</keyword>
<dbReference type="Gene3D" id="3.20.20.100">
    <property type="entry name" value="NADP-dependent oxidoreductase domain"/>
    <property type="match status" value="1"/>
</dbReference>
<evidence type="ECO:0000256" key="1">
    <source>
        <dbReference type="ARBA" id="ARBA00023002"/>
    </source>
</evidence>
<dbReference type="Proteomes" id="UP000247476">
    <property type="component" value="Unassembled WGS sequence"/>
</dbReference>
<dbReference type="PANTHER" id="PTHR43364:SF4">
    <property type="entry name" value="NAD(P)-LINKED OXIDOREDUCTASE SUPERFAMILY PROTEIN"/>
    <property type="match status" value="1"/>
</dbReference>
<reference evidence="3 4" key="1">
    <citation type="submission" date="2018-05" db="EMBL/GenBank/DDBJ databases">
        <title>Paenibacillus flagellatus sp. nov., isolated from selenium mineral soil.</title>
        <authorList>
            <person name="Dai X."/>
        </authorList>
    </citation>
    <scope>NUCLEOTIDE SEQUENCE [LARGE SCALE GENOMIC DNA]</scope>
    <source>
        <strain evidence="3 4">DXL2</strain>
    </source>
</reference>
<comment type="caution">
    <text evidence="3">The sequence shown here is derived from an EMBL/GenBank/DDBJ whole genome shotgun (WGS) entry which is preliminary data.</text>
</comment>
<dbReference type="RefSeq" id="WP_110838721.1">
    <property type="nucleotide sequence ID" value="NZ_QJVJ01000002.1"/>
</dbReference>
<dbReference type="InterPro" id="IPR023210">
    <property type="entry name" value="NADP_OxRdtase_dom"/>
</dbReference>
<dbReference type="GO" id="GO:0005829">
    <property type="term" value="C:cytosol"/>
    <property type="evidence" value="ECO:0007669"/>
    <property type="project" value="TreeGrafter"/>
</dbReference>
<dbReference type="GO" id="GO:0016491">
    <property type="term" value="F:oxidoreductase activity"/>
    <property type="evidence" value="ECO:0007669"/>
    <property type="project" value="UniProtKB-KW"/>
</dbReference>
<protein>
    <recommendedName>
        <fullName evidence="2">NADP-dependent oxidoreductase domain-containing protein</fullName>
    </recommendedName>
</protein>
<sequence>MRRHRVRTIKANGLELSALTLDTAPLVAPYGIPAGMAPSDETACKAVLAEAAACGIVCFETQDAITEPCRPLGRLLSSVPKPLIVCRIAVRTADYAGGGEGLERSVRLRVERALGSLNVGRLPIALLHVPDRADPPPQPLADLMRRLIAEGMIGRAGLSLEAGDGETMRKLRPLVGLDVFEAVHVPVSLLDQRLIRSGGLGLLRKTGKIVFARNVFAGGLLVLNTRKLPAHLREWGGPLDRLRDIAEEEGVPLAQLALSFLYGLEGIHSVVVGTETTVQLLEWVSLAERPAPSDRTMSDIVRTMADVPRRLLNALS</sequence>
<dbReference type="Pfam" id="PF00248">
    <property type="entry name" value="Aldo_ket_red"/>
    <property type="match status" value="1"/>
</dbReference>
<dbReference type="PANTHER" id="PTHR43364">
    <property type="entry name" value="NADH-SPECIFIC METHYLGLYOXAL REDUCTASE-RELATED"/>
    <property type="match status" value="1"/>
</dbReference>
<evidence type="ECO:0000313" key="4">
    <source>
        <dbReference type="Proteomes" id="UP000247476"/>
    </source>
</evidence>
<dbReference type="OrthoDB" id="9773828at2"/>
<evidence type="ECO:0000259" key="2">
    <source>
        <dbReference type="Pfam" id="PF00248"/>
    </source>
</evidence>
<dbReference type="EMBL" id="QJVJ01000002">
    <property type="protein sequence ID" value="PYI56192.1"/>
    <property type="molecule type" value="Genomic_DNA"/>
</dbReference>